<protein>
    <submittedName>
        <fullName evidence="1">Uncharacterized protein</fullName>
    </submittedName>
</protein>
<proteinExistence type="predicted"/>
<dbReference type="Ensembl" id="ENSSSCT00050042111.1">
    <property type="protein sequence ID" value="ENSSSCP00050017425.1"/>
    <property type="gene ID" value="ENSSSCG00050031319.1"/>
</dbReference>
<evidence type="ECO:0000313" key="2">
    <source>
        <dbReference type="Proteomes" id="UP000694571"/>
    </source>
</evidence>
<dbReference type="AlphaFoldDB" id="A0A8D1TCM1"/>
<organism evidence="1 2">
    <name type="scientific">Sus scrofa</name>
    <name type="common">Pig</name>
    <dbReference type="NCBI Taxonomy" id="9823"/>
    <lineage>
        <taxon>Eukaryota</taxon>
        <taxon>Metazoa</taxon>
        <taxon>Chordata</taxon>
        <taxon>Craniata</taxon>
        <taxon>Vertebrata</taxon>
        <taxon>Euteleostomi</taxon>
        <taxon>Mammalia</taxon>
        <taxon>Eutheria</taxon>
        <taxon>Laurasiatheria</taxon>
        <taxon>Artiodactyla</taxon>
        <taxon>Suina</taxon>
        <taxon>Suidae</taxon>
        <taxon>Sus</taxon>
    </lineage>
</organism>
<name>A0A8D1TCM1_PIG</name>
<sequence>MRNLLGKQKTDREGLCEKYHKSERKKGRKKEINLQYCVSFKCTAKCFSLVIPN</sequence>
<evidence type="ECO:0000313" key="1">
    <source>
        <dbReference type="Ensembl" id="ENSSSCP00050017425.1"/>
    </source>
</evidence>
<accession>A0A8D1TCM1</accession>
<dbReference type="Proteomes" id="UP000694571">
    <property type="component" value="Unplaced"/>
</dbReference>
<reference evidence="1" key="1">
    <citation type="submission" date="2025-08" db="UniProtKB">
        <authorList>
            <consortium name="Ensembl"/>
        </authorList>
    </citation>
    <scope>IDENTIFICATION</scope>
</reference>